<sequence>MARKKGRRSKPYKLNLKKDTLNSILAILLMGIGGLIAISFSQQGEILSKINEIGSQLLGWPLLFLPFIFIVGGLIITHVKLPLASTNVLLGSVITMISLNGLFGAGSIGAGLKESVISLISLPGTILFYFVGVIIGLFILFETSIEDLLVLTQSIYGRIAGMFGKLKHFPAIGGPSAFLNKSNTVKITGGDEPKVFSSALPSSSTPVKIMGKEHVVNRAIQSATEVKKLPDGATTGVWHFPPINLLSDQKIGKADRGDIKKNIETIQNTLWSFGIQAKVTEVHQGPAVTQYALTITAGTKLSKISALQSDLALALAAPQGQIRIEAPIPGRDLVGIEIPNRSLEFVSLREMLTDKAMQESRSKTAFSLGLDVSGMPVVADINKMPHLLIAGTTGSGKSVLINAIISSILFRASPEEVKFIMVDPKRVELTPYNDIPHLLTPVITDVGKVVHALKWATAEMERRYRLFEEMSVKNIAGYNELSGFQAMPYIIIIVDEMADVMMSKNANEVEESIVRIAQMARAVGIHLILATQRPSVNVLTGLIKANIPARIAFQVTSMIDSRVIIDTPGAEKLLGKGDMLYIPPDTAKPKRIQGAFVSDKEIKNLIDFIRSSGVTAQLDETITKDKGSKGTLSSEGLNLGPVDEKFEEAAHLCIAEGKGSASLLQRRLEVGYARAARILDQLEQAGVLAHAEGNKPREVIVGSLSDVFPGNGENS</sequence>
<dbReference type="PANTHER" id="PTHR22683:SF41">
    <property type="entry name" value="DNA TRANSLOCASE FTSK"/>
    <property type="match status" value="1"/>
</dbReference>
<dbReference type="GO" id="GO:0005524">
    <property type="term" value="F:ATP binding"/>
    <property type="evidence" value="ECO:0007669"/>
    <property type="project" value="UniProtKB-UniRule"/>
</dbReference>
<feature type="binding site" evidence="5">
    <location>
        <begin position="391"/>
        <end position="398"/>
    </location>
    <ligand>
        <name>ATP</name>
        <dbReference type="ChEBI" id="CHEBI:30616"/>
    </ligand>
</feature>
<dbReference type="AlphaFoldDB" id="A0A0G1HRI4"/>
<organism evidence="8 9">
    <name type="scientific">Candidatus Collierbacteria bacterium GW2011_GWC2_44_18</name>
    <dbReference type="NCBI Taxonomy" id="1618392"/>
    <lineage>
        <taxon>Bacteria</taxon>
        <taxon>Candidatus Collieribacteriota</taxon>
    </lineage>
</organism>
<dbReference type="PROSITE" id="PS50901">
    <property type="entry name" value="FTSK"/>
    <property type="match status" value="1"/>
</dbReference>
<keyword evidence="2 5" id="KW-0547">Nucleotide-binding</keyword>
<feature type="domain" description="FtsK" evidence="7">
    <location>
        <begin position="374"/>
        <end position="562"/>
    </location>
</feature>
<dbReference type="Gene3D" id="3.30.980.40">
    <property type="match status" value="1"/>
</dbReference>
<feature type="transmembrane region" description="Helical" evidence="6">
    <location>
        <begin position="58"/>
        <end position="76"/>
    </location>
</feature>
<keyword evidence="4" id="KW-0238">DNA-binding</keyword>
<gene>
    <name evidence="8" type="ORF">UW41_C0002G0032</name>
</gene>
<dbReference type="GO" id="GO:0003677">
    <property type="term" value="F:DNA binding"/>
    <property type="evidence" value="ECO:0007669"/>
    <property type="project" value="UniProtKB-KW"/>
</dbReference>
<dbReference type="InterPro" id="IPR036390">
    <property type="entry name" value="WH_DNA-bd_sf"/>
</dbReference>
<keyword evidence="6" id="KW-0472">Membrane</keyword>
<dbReference type="InterPro" id="IPR002543">
    <property type="entry name" value="FtsK_dom"/>
</dbReference>
<comment type="caution">
    <text evidence="8">The sequence shown here is derived from an EMBL/GenBank/DDBJ whole genome shotgun (WGS) entry which is preliminary data.</text>
</comment>
<dbReference type="PATRIC" id="fig|1618392.3.peg.85"/>
<dbReference type="InterPro" id="IPR003593">
    <property type="entry name" value="AAA+_ATPase"/>
</dbReference>
<keyword evidence="6" id="KW-0812">Transmembrane</keyword>
<evidence type="ECO:0000256" key="6">
    <source>
        <dbReference type="SAM" id="Phobius"/>
    </source>
</evidence>
<feature type="transmembrane region" description="Helical" evidence="6">
    <location>
        <begin position="116"/>
        <end position="141"/>
    </location>
</feature>
<dbReference type="Pfam" id="PF17854">
    <property type="entry name" value="FtsK_alpha"/>
    <property type="match status" value="1"/>
</dbReference>
<name>A0A0G1HRI4_9BACT</name>
<evidence type="ECO:0000256" key="3">
    <source>
        <dbReference type="ARBA" id="ARBA00022840"/>
    </source>
</evidence>
<accession>A0A0G1HRI4</accession>
<dbReference type="Pfam" id="PF01580">
    <property type="entry name" value="FtsK_SpoIIIE"/>
    <property type="match status" value="1"/>
</dbReference>
<dbReference type="STRING" id="1618392.UW41_C0002G0032"/>
<dbReference type="SMART" id="SM00382">
    <property type="entry name" value="AAA"/>
    <property type="match status" value="1"/>
</dbReference>
<evidence type="ECO:0000256" key="1">
    <source>
        <dbReference type="ARBA" id="ARBA00006474"/>
    </source>
</evidence>
<dbReference type="Gene3D" id="3.40.50.300">
    <property type="entry name" value="P-loop containing nucleotide triphosphate hydrolases"/>
    <property type="match status" value="1"/>
</dbReference>
<dbReference type="SMART" id="SM00843">
    <property type="entry name" value="Ftsk_gamma"/>
    <property type="match status" value="1"/>
</dbReference>
<comment type="similarity">
    <text evidence="1">Belongs to the FtsK/SpoIIIE/SftA family.</text>
</comment>
<dbReference type="InterPro" id="IPR027417">
    <property type="entry name" value="P-loop_NTPase"/>
</dbReference>
<dbReference type="PANTHER" id="PTHR22683">
    <property type="entry name" value="SPORULATION PROTEIN RELATED"/>
    <property type="match status" value="1"/>
</dbReference>
<dbReference type="EMBL" id="LCIE01000002">
    <property type="protein sequence ID" value="KKT49756.1"/>
    <property type="molecule type" value="Genomic_DNA"/>
</dbReference>
<dbReference type="Pfam" id="PF09397">
    <property type="entry name" value="FtsK_gamma"/>
    <property type="match status" value="1"/>
</dbReference>
<proteinExistence type="inferred from homology"/>
<evidence type="ECO:0000256" key="4">
    <source>
        <dbReference type="ARBA" id="ARBA00023125"/>
    </source>
</evidence>
<keyword evidence="3 5" id="KW-0067">ATP-binding</keyword>
<evidence type="ECO:0000259" key="7">
    <source>
        <dbReference type="PROSITE" id="PS50901"/>
    </source>
</evidence>
<dbReference type="InterPro" id="IPR041027">
    <property type="entry name" value="FtsK_alpha"/>
</dbReference>
<dbReference type="InterPro" id="IPR018541">
    <property type="entry name" value="Ftsk_gamma"/>
</dbReference>
<keyword evidence="6" id="KW-1133">Transmembrane helix</keyword>
<dbReference type="CDD" id="cd01127">
    <property type="entry name" value="TrwB_TraG_TraD_VirD4"/>
    <property type="match status" value="1"/>
</dbReference>
<feature type="transmembrane region" description="Helical" evidence="6">
    <location>
        <begin position="88"/>
        <end position="110"/>
    </location>
</feature>
<dbReference type="Proteomes" id="UP000034172">
    <property type="component" value="Unassembled WGS sequence"/>
</dbReference>
<evidence type="ECO:0000256" key="5">
    <source>
        <dbReference type="PROSITE-ProRule" id="PRU00289"/>
    </source>
</evidence>
<evidence type="ECO:0000313" key="8">
    <source>
        <dbReference type="EMBL" id="KKT49756.1"/>
    </source>
</evidence>
<dbReference type="Gene3D" id="1.10.10.10">
    <property type="entry name" value="Winged helix-like DNA-binding domain superfamily/Winged helix DNA-binding domain"/>
    <property type="match status" value="1"/>
</dbReference>
<evidence type="ECO:0000256" key="2">
    <source>
        <dbReference type="ARBA" id="ARBA00022741"/>
    </source>
</evidence>
<dbReference type="SUPFAM" id="SSF46785">
    <property type="entry name" value="Winged helix' DNA-binding domain"/>
    <property type="match status" value="1"/>
</dbReference>
<dbReference type="InterPro" id="IPR036388">
    <property type="entry name" value="WH-like_DNA-bd_sf"/>
</dbReference>
<evidence type="ECO:0000313" key="9">
    <source>
        <dbReference type="Proteomes" id="UP000034172"/>
    </source>
</evidence>
<dbReference type="InterPro" id="IPR050206">
    <property type="entry name" value="FtsK/SpoIIIE/SftA"/>
</dbReference>
<reference evidence="8 9" key="1">
    <citation type="journal article" date="2015" name="Nature">
        <title>rRNA introns, odd ribosomes, and small enigmatic genomes across a large radiation of phyla.</title>
        <authorList>
            <person name="Brown C.T."/>
            <person name="Hug L.A."/>
            <person name="Thomas B.C."/>
            <person name="Sharon I."/>
            <person name="Castelle C.J."/>
            <person name="Singh A."/>
            <person name="Wilkins M.J."/>
            <person name="Williams K.H."/>
            <person name="Banfield J.F."/>
        </authorList>
    </citation>
    <scope>NUCLEOTIDE SEQUENCE [LARGE SCALE GENOMIC DNA]</scope>
</reference>
<feature type="transmembrane region" description="Helical" evidence="6">
    <location>
        <begin position="21"/>
        <end position="38"/>
    </location>
</feature>
<protein>
    <submittedName>
        <fullName evidence="8">Translocase FtsK protein</fullName>
    </submittedName>
</protein>
<dbReference type="SUPFAM" id="SSF52540">
    <property type="entry name" value="P-loop containing nucleoside triphosphate hydrolases"/>
    <property type="match status" value="1"/>
</dbReference>